<gene>
    <name evidence="2" type="ORF">Poli38472_008642</name>
</gene>
<feature type="region of interest" description="Disordered" evidence="1">
    <location>
        <begin position="863"/>
        <end position="906"/>
    </location>
</feature>
<evidence type="ECO:0000313" key="3">
    <source>
        <dbReference type="Proteomes" id="UP000794436"/>
    </source>
</evidence>
<sequence length="906" mass="99751">MDGGHASGPPTPATAAAAAAAEAKKTGRPSHPLWAHFHRGEKRNRYHYHAFCSYCVERYGLEHVAPTRGVSIDMLRHLEKCTNCPRKVVETIKEICGQRDAIRFDRYGKKKQDTEALTPPPAATSPPVARNAAMATAFQQAQQQLQRMLMQPQGVTVDGTTAFDPSTLQLNGNGVRPGDMISDPSSPSGGPLKRLRTDMYTNGSTNATMTEEAKVALLKLAVAAGLPAESFYNRDFQELLRVIMPVFNTTASLDTALTSILDPGFLRDSASRLAAFQLDRVKEGMLNSTIKGGLTLSVHCWSTLDLQNLVAFNLVNSNGDCACVSLVDMHDTVVATSQLETPTFSATPYTSDQLATKIEEVLQHLQEQNISVMGIVADTAIALNAARRVCAADPSRRSLLVVPCFSRLLSVLAGAILTHDTFVPVVSNMIEVASYFMNAKLLTALKTISGDSLACCVLPHRENWYSFAECLMRLLEYRDSIVRLCLQDEFPVPQALKELVLRDDQAFWARLGELQLCLVPLRESYSVFFQQVRTVQPNDKSQPTIDVLEDDLSAAHGLTLAHVMYQLARMTQQYSAISVTHHLLQHIAQEMKHHIDSMWRRYELPVMVLAFVFNFHLDTALLNMHLAPTTWEAIAQSFQIYYQRWFGQVEAANEDAEKAPETMLVTNNRVEEILDAFKLNQFPFDTETTGDYIDVSSFYSFVSDSHPEICALCCRMYALSLVSANVTRIVHGVGYVPSVARTTREPEAVELLLHVGFASSLRRHSILAEATDSPLSLLGGFEGMIDYPADALIECEETWQAFAEDWRGFVAQELEMDEFENITQLTSTQDPASALLAVKVPVNELFVETLTAMTVTLEGGDEASATDAEPMDVSAGPDQPAGSADGQNTRSSDSTVVSHPILSVGI</sequence>
<dbReference type="AlphaFoldDB" id="A0A8K1FCN1"/>
<keyword evidence="3" id="KW-1185">Reference proteome</keyword>
<proteinExistence type="predicted"/>
<reference evidence="2" key="1">
    <citation type="submission" date="2019-03" db="EMBL/GenBank/DDBJ databases">
        <title>Long read genome sequence of the mycoparasitic Pythium oligandrum ATCC 38472 isolated from sugarbeet rhizosphere.</title>
        <authorList>
            <person name="Gaulin E."/>
        </authorList>
    </citation>
    <scope>NUCLEOTIDE SEQUENCE</scope>
    <source>
        <strain evidence="2">ATCC 38472_TT</strain>
    </source>
</reference>
<feature type="compositionally biased region" description="Polar residues" evidence="1">
    <location>
        <begin position="885"/>
        <end position="897"/>
    </location>
</feature>
<evidence type="ECO:0000313" key="2">
    <source>
        <dbReference type="EMBL" id="TMW55994.1"/>
    </source>
</evidence>
<protein>
    <recommendedName>
        <fullName evidence="4">BED-type domain-containing protein</fullName>
    </recommendedName>
</protein>
<feature type="region of interest" description="Disordered" evidence="1">
    <location>
        <begin position="107"/>
        <end position="127"/>
    </location>
</feature>
<evidence type="ECO:0000256" key="1">
    <source>
        <dbReference type="SAM" id="MobiDB-lite"/>
    </source>
</evidence>
<feature type="region of interest" description="Disordered" evidence="1">
    <location>
        <begin position="1"/>
        <end position="30"/>
    </location>
</feature>
<organism evidence="2 3">
    <name type="scientific">Pythium oligandrum</name>
    <name type="common">Mycoparasitic fungus</name>
    <dbReference type="NCBI Taxonomy" id="41045"/>
    <lineage>
        <taxon>Eukaryota</taxon>
        <taxon>Sar</taxon>
        <taxon>Stramenopiles</taxon>
        <taxon>Oomycota</taxon>
        <taxon>Peronosporomycetes</taxon>
        <taxon>Pythiales</taxon>
        <taxon>Pythiaceae</taxon>
        <taxon>Pythium</taxon>
    </lineage>
</organism>
<dbReference type="EMBL" id="SPLM01000146">
    <property type="protein sequence ID" value="TMW55994.1"/>
    <property type="molecule type" value="Genomic_DNA"/>
</dbReference>
<dbReference type="OrthoDB" id="73352at2759"/>
<comment type="caution">
    <text evidence="2">The sequence shown here is derived from an EMBL/GenBank/DDBJ whole genome shotgun (WGS) entry which is preliminary data.</text>
</comment>
<accession>A0A8K1FCN1</accession>
<name>A0A8K1FCN1_PYTOL</name>
<dbReference type="SUPFAM" id="SSF53098">
    <property type="entry name" value="Ribonuclease H-like"/>
    <property type="match status" value="1"/>
</dbReference>
<evidence type="ECO:0008006" key="4">
    <source>
        <dbReference type="Google" id="ProtNLM"/>
    </source>
</evidence>
<dbReference type="InterPro" id="IPR012337">
    <property type="entry name" value="RNaseH-like_sf"/>
</dbReference>
<dbReference type="Proteomes" id="UP000794436">
    <property type="component" value="Unassembled WGS sequence"/>
</dbReference>